<sequence>MNMRIEKRARKEAVCSFPFCPQSSLSFRENIPVFFNFRVYLWKPHIYLPNLTFIFSCEPLYGPFWDGPFWAVLRLERFYDLSKERLRNDVGSEEGSNFLYIGGSSSSSDDSDRDETRAGSIQSRRKKLRGRDKGRLVDPTCQTGELDDLIDPTCSFGKLDGAFGLDDRAL</sequence>
<accession>A0ABQ7LGA0</accession>
<reference evidence="2 3" key="1">
    <citation type="submission" date="2021-03" db="EMBL/GenBank/DDBJ databases">
        <authorList>
            <person name="King G.J."/>
            <person name="Bancroft I."/>
            <person name="Baten A."/>
            <person name="Bloomfield J."/>
            <person name="Borpatragohain P."/>
            <person name="He Z."/>
            <person name="Irish N."/>
            <person name="Irwin J."/>
            <person name="Liu K."/>
            <person name="Mauleon R.P."/>
            <person name="Moore J."/>
            <person name="Morris R."/>
            <person name="Ostergaard L."/>
            <person name="Wang B."/>
            <person name="Wells R."/>
        </authorList>
    </citation>
    <scope>NUCLEOTIDE SEQUENCE [LARGE SCALE GENOMIC DNA]</scope>
    <source>
        <strain evidence="2">R-o-18</strain>
        <tissue evidence="2">Leaf</tissue>
    </source>
</reference>
<evidence type="ECO:0000313" key="2">
    <source>
        <dbReference type="EMBL" id="KAG5385582.1"/>
    </source>
</evidence>
<dbReference type="EMBL" id="JADBGQ010000008">
    <property type="protein sequence ID" value="KAG5385582.1"/>
    <property type="molecule type" value="Genomic_DNA"/>
</dbReference>
<evidence type="ECO:0000313" key="3">
    <source>
        <dbReference type="Proteomes" id="UP000823674"/>
    </source>
</evidence>
<feature type="region of interest" description="Disordered" evidence="1">
    <location>
        <begin position="99"/>
        <end position="136"/>
    </location>
</feature>
<name>A0ABQ7LGA0_BRACM</name>
<comment type="caution">
    <text evidence="2">The sequence shown here is derived from an EMBL/GenBank/DDBJ whole genome shotgun (WGS) entry which is preliminary data.</text>
</comment>
<evidence type="ECO:0000256" key="1">
    <source>
        <dbReference type="SAM" id="MobiDB-lite"/>
    </source>
</evidence>
<gene>
    <name evidence="2" type="primary">A09p052870.1_BraROA</name>
    <name evidence="2" type="ORF">IGI04_037052</name>
</gene>
<protein>
    <submittedName>
        <fullName evidence="2">Uncharacterized protein</fullName>
    </submittedName>
</protein>
<dbReference type="Proteomes" id="UP000823674">
    <property type="component" value="Chromosome A09"/>
</dbReference>
<keyword evidence="3" id="KW-1185">Reference proteome</keyword>
<proteinExistence type="predicted"/>
<organism evidence="2 3">
    <name type="scientific">Brassica rapa subsp. trilocularis</name>
    <dbReference type="NCBI Taxonomy" id="1813537"/>
    <lineage>
        <taxon>Eukaryota</taxon>
        <taxon>Viridiplantae</taxon>
        <taxon>Streptophyta</taxon>
        <taxon>Embryophyta</taxon>
        <taxon>Tracheophyta</taxon>
        <taxon>Spermatophyta</taxon>
        <taxon>Magnoliopsida</taxon>
        <taxon>eudicotyledons</taxon>
        <taxon>Gunneridae</taxon>
        <taxon>Pentapetalae</taxon>
        <taxon>rosids</taxon>
        <taxon>malvids</taxon>
        <taxon>Brassicales</taxon>
        <taxon>Brassicaceae</taxon>
        <taxon>Brassiceae</taxon>
        <taxon>Brassica</taxon>
    </lineage>
</organism>